<evidence type="ECO:0000256" key="5">
    <source>
        <dbReference type="ARBA" id="ARBA00023002"/>
    </source>
</evidence>
<dbReference type="GO" id="GO:0016829">
    <property type="term" value="F:lyase activity"/>
    <property type="evidence" value="ECO:0007669"/>
    <property type="project" value="UniProtKB-KW"/>
</dbReference>
<keyword evidence="6 8" id="KW-0472">Membrane</keyword>
<evidence type="ECO:0000256" key="2">
    <source>
        <dbReference type="ARBA" id="ARBA00022475"/>
    </source>
</evidence>
<feature type="transmembrane region" description="Helical" evidence="8">
    <location>
        <begin position="1091"/>
        <end position="1116"/>
    </location>
</feature>
<feature type="transmembrane region" description="Helical" evidence="8">
    <location>
        <begin position="575"/>
        <end position="593"/>
    </location>
</feature>
<evidence type="ECO:0000259" key="9">
    <source>
        <dbReference type="Pfam" id="PF00361"/>
    </source>
</evidence>
<dbReference type="Proteomes" id="UP000184694">
    <property type="component" value="Unassembled WGS sequence"/>
</dbReference>
<dbReference type="InterPro" id="IPR052175">
    <property type="entry name" value="ComplexI-like_HydComp"/>
</dbReference>
<dbReference type="InterPro" id="IPR001750">
    <property type="entry name" value="ND/Mrp_TM"/>
</dbReference>
<dbReference type="RefSeq" id="WP_074216829.1">
    <property type="nucleotide sequence ID" value="NZ_FSRG01000005.1"/>
</dbReference>
<dbReference type="Pfam" id="PF00361">
    <property type="entry name" value="Proton_antipo_M"/>
    <property type="match status" value="3"/>
</dbReference>
<feature type="transmembrane region" description="Helical" evidence="8">
    <location>
        <begin position="254"/>
        <end position="273"/>
    </location>
</feature>
<evidence type="ECO:0000256" key="1">
    <source>
        <dbReference type="ARBA" id="ARBA00004651"/>
    </source>
</evidence>
<feature type="transmembrane region" description="Helical" evidence="8">
    <location>
        <begin position="727"/>
        <end position="746"/>
    </location>
</feature>
<evidence type="ECO:0000256" key="4">
    <source>
        <dbReference type="ARBA" id="ARBA00022989"/>
    </source>
</evidence>
<keyword evidence="4 8" id="KW-1133">Transmembrane helix</keyword>
<reference evidence="11" key="1">
    <citation type="submission" date="2016-11" db="EMBL/GenBank/DDBJ databases">
        <authorList>
            <person name="Varghese N."/>
            <person name="Submissions S."/>
        </authorList>
    </citation>
    <scope>NUCLEOTIDE SEQUENCE [LARGE SCALE GENOMIC DNA]</scope>
    <source>
        <strain evidence="11">DSM 17456</strain>
    </source>
</reference>
<dbReference type="PANTHER" id="PTHR42682:SF4">
    <property type="entry name" value="NADH-UBIQUINONE_PLASTOQUINONE"/>
    <property type="match status" value="1"/>
</dbReference>
<dbReference type="AlphaFoldDB" id="A0A1N6H7P4"/>
<feature type="transmembrane region" description="Helical" evidence="8">
    <location>
        <begin position="33"/>
        <end position="55"/>
    </location>
</feature>
<protein>
    <submittedName>
        <fullName evidence="10">Formate hydrogenlyase subunit 3/Multisubunit Na+/H+ antiporter, MnhD subunit</fullName>
    </submittedName>
</protein>
<name>A0A1N6H7P4_9BACT</name>
<feature type="transmembrane region" description="Helical" evidence="8">
    <location>
        <begin position="67"/>
        <end position="85"/>
    </location>
</feature>
<feature type="transmembrane region" description="Helical" evidence="8">
    <location>
        <begin position="448"/>
        <end position="469"/>
    </location>
</feature>
<dbReference type="GO" id="GO:0005886">
    <property type="term" value="C:plasma membrane"/>
    <property type="evidence" value="ECO:0007669"/>
    <property type="project" value="UniProtKB-SubCell"/>
</dbReference>
<evidence type="ECO:0000256" key="7">
    <source>
        <dbReference type="RuleBase" id="RU000320"/>
    </source>
</evidence>
<feature type="transmembrane region" description="Helical" evidence="8">
    <location>
        <begin position="782"/>
        <end position="799"/>
    </location>
</feature>
<feature type="domain" description="NADH:quinone oxidoreductase/Mrp antiporter transmembrane" evidence="9">
    <location>
        <begin position="801"/>
        <end position="1103"/>
    </location>
</feature>
<keyword evidence="2" id="KW-1003">Cell membrane</keyword>
<evidence type="ECO:0000256" key="8">
    <source>
        <dbReference type="SAM" id="Phobius"/>
    </source>
</evidence>
<dbReference type="OrthoDB" id="9805769at2"/>
<dbReference type="GO" id="GO:0016491">
    <property type="term" value="F:oxidoreductase activity"/>
    <property type="evidence" value="ECO:0007669"/>
    <property type="project" value="UniProtKB-KW"/>
</dbReference>
<feature type="transmembrane region" description="Helical" evidence="8">
    <location>
        <begin position="699"/>
        <end position="720"/>
    </location>
</feature>
<dbReference type="STRING" id="1121457.SAMN02745161_2053"/>
<feature type="transmembrane region" description="Helical" evidence="8">
    <location>
        <begin position="836"/>
        <end position="858"/>
    </location>
</feature>
<dbReference type="GO" id="GO:0008137">
    <property type="term" value="F:NADH dehydrogenase (ubiquinone) activity"/>
    <property type="evidence" value="ECO:0007669"/>
    <property type="project" value="InterPro"/>
</dbReference>
<keyword evidence="3 7" id="KW-0812">Transmembrane</keyword>
<dbReference type="EMBL" id="FSRG01000005">
    <property type="protein sequence ID" value="SIO15783.1"/>
    <property type="molecule type" value="Genomic_DNA"/>
</dbReference>
<gene>
    <name evidence="10" type="ORF">SAMN02745161_2053</name>
</gene>
<feature type="transmembrane region" description="Helical" evidence="8">
    <location>
        <begin position="362"/>
        <end position="385"/>
    </location>
</feature>
<feature type="transmembrane region" description="Helical" evidence="8">
    <location>
        <begin position="506"/>
        <end position="530"/>
    </location>
</feature>
<feature type="transmembrane region" description="Helical" evidence="8">
    <location>
        <begin position="1137"/>
        <end position="1162"/>
    </location>
</feature>
<evidence type="ECO:0000256" key="3">
    <source>
        <dbReference type="ARBA" id="ARBA00022692"/>
    </source>
</evidence>
<proteinExistence type="predicted"/>
<feature type="transmembrane region" description="Helical" evidence="8">
    <location>
        <begin position="1053"/>
        <end position="1071"/>
    </location>
</feature>
<feature type="transmembrane region" description="Helical" evidence="8">
    <location>
        <begin position="6"/>
        <end position="26"/>
    </location>
</feature>
<feature type="domain" description="NADH:quinone oxidoreductase/Mrp antiporter transmembrane" evidence="9">
    <location>
        <begin position="330"/>
        <end position="619"/>
    </location>
</feature>
<keyword evidence="10" id="KW-0456">Lyase</keyword>
<feature type="transmembrane region" description="Helical" evidence="8">
    <location>
        <begin position="311"/>
        <end position="327"/>
    </location>
</feature>
<accession>A0A1N6H7P4</accession>
<keyword evidence="11" id="KW-1185">Reference proteome</keyword>
<feature type="domain" description="NADH:quinone oxidoreductase/Mrp antiporter transmembrane" evidence="9">
    <location>
        <begin position="6"/>
        <end position="154"/>
    </location>
</feature>
<feature type="transmembrane region" description="Helical" evidence="8">
    <location>
        <begin position="1012"/>
        <end position="1032"/>
    </location>
</feature>
<feature type="transmembrane region" description="Helical" evidence="8">
    <location>
        <begin position="481"/>
        <end position="499"/>
    </location>
</feature>
<dbReference type="PANTHER" id="PTHR42682">
    <property type="entry name" value="HYDROGENASE-4 COMPONENT F"/>
    <property type="match status" value="1"/>
</dbReference>
<dbReference type="PRINTS" id="PR01437">
    <property type="entry name" value="NUOXDRDTASE4"/>
</dbReference>
<sequence length="1261" mass="135388">MLLEVTTSHFSVYIGCLILLLAQFWACKQSNKLTTVLLFSSIAEIGAVLAGFGTGTISGNAGAALHLFYQISIRALAVFALFGLAKQFGSLDLTNLRGAFKRSPLFAGLFGFAMFSAIGFTPFKGAVSKLALTYGLVSAEMYLPVIMMLVGNCIALWYTIKIVQGICFEAPEDADSKPAIPTILGGITILLGAVVAITHVFPEQLIHAVVATFGAEAAIPQFEVHWPLAATLPYVGAFLLFIPSKYVPEAIKRFDWRFVLATTLSVVAFVLTASADVPALSKLFACIMAGIGLVVTVYSGGYIHKENATRYWFFLLLMQGSLIGLTLTQHLGALYGFWELMTFSSYFLVIHEETEDAFKAGFKYFFMCAAGAYALLFGIFLLHSATGSFEFATLAQATGNISPALAGMATLLCFFGFAVKAGLVPFHSWLPAAHPVAPSSISGPLSGILTKTGIYGMLMVCFALFGAGYFNQEGAFDTTTLITVLGATTFLFAEVMGLMQKNVKRMLAYSTMAQVGEIAMVLSLGTYLSLTGSMAHVVNHAIMKNLLFLGVGMLILRSGTYTISKLKGMGRAMPLTGLCMFVGIMGIIGLPPFGGFVSKFFMVYAAIEAGQPLLAATILAGGLMAVVYYTRLARILFFEKYEGEPVAEAPLTCLIPMGVLATASLMLGVFPQLNLAIVAPVMQSLLAAGKVAVQPLPDLAIGWPLYAAIPMVGAVVPYIMRDNLEKSAWGSVAVLVLAFIGLGFSWGSLDALSISYSLLIILMGILNVVYSANYMDHSHTQWRFFTLFLLMIGGLLGVATSSNIFTFFLFWEIMSSWPLYSIIIHEESKSALKEGFKYFLFNILGASFMFFGVAMLTAKSGVFGFGELAQALSTLPGSTGMYAMAFIALGFAMKAAMLPLRIDIWMHPATAPTPVSGYISSVLLKTGPFGLMKLFFIIGGAGFFAGKSGYWAQPAIMYTLSWVAGITIFYAALKAVMQTSIKRVLIYSTVSQMAYVLLGICMATSLTVSGGLMHFVNHMFFKNLLFLAAGAIMYRTHADTLDELSGIGRKMPFTLTVFAIAAFSAVGVPPLSGFTSKWMLYHGLMAEGEVLLALLALSGSVLTLAYMIKFLHSAFFGKLNPALENVTEVGKLMRMPMAILAGASVFFGVFPGMLLAPVNSIIESTGFAPLDINLGGIATGSGAWDAISCALVMAISYGVARLILSLMSKTERVCHTHSCGVNDISPEKSHVSGSNFYEPALTVLEQWLNLPAEFLSGRRNK</sequence>
<feature type="transmembrane region" description="Helical" evidence="8">
    <location>
        <begin position="984"/>
        <end position="1006"/>
    </location>
</feature>
<feature type="transmembrane region" description="Helical" evidence="8">
    <location>
        <begin position="279"/>
        <end position="299"/>
    </location>
</feature>
<keyword evidence="5" id="KW-0560">Oxidoreductase</keyword>
<organism evidence="10 11">
    <name type="scientific">Halodesulfovibrio marinisediminis DSM 17456</name>
    <dbReference type="NCBI Taxonomy" id="1121457"/>
    <lineage>
        <taxon>Bacteria</taxon>
        <taxon>Pseudomonadati</taxon>
        <taxon>Thermodesulfobacteriota</taxon>
        <taxon>Desulfovibrionia</taxon>
        <taxon>Desulfovibrionales</taxon>
        <taxon>Desulfovibrionaceae</taxon>
        <taxon>Halodesulfovibrio</taxon>
    </lineage>
</organism>
<feature type="transmembrane region" description="Helical" evidence="8">
    <location>
        <begin position="105"/>
        <end position="121"/>
    </location>
</feature>
<evidence type="ECO:0000313" key="11">
    <source>
        <dbReference type="Proteomes" id="UP000184694"/>
    </source>
</evidence>
<feature type="transmembrane region" description="Helical" evidence="8">
    <location>
        <begin position="613"/>
        <end position="630"/>
    </location>
</feature>
<feature type="transmembrane region" description="Helical" evidence="8">
    <location>
        <begin position="224"/>
        <end position="242"/>
    </location>
</feature>
<feature type="transmembrane region" description="Helical" evidence="8">
    <location>
        <begin position="881"/>
        <end position="902"/>
    </location>
</feature>
<comment type="subcellular location">
    <subcellularLocation>
        <location evidence="1">Cell membrane</location>
        <topology evidence="1">Multi-pass membrane protein</topology>
    </subcellularLocation>
    <subcellularLocation>
        <location evidence="7">Membrane</location>
        <topology evidence="7">Multi-pass membrane protein</topology>
    </subcellularLocation>
</comment>
<evidence type="ECO:0000313" key="10">
    <source>
        <dbReference type="EMBL" id="SIO15783.1"/>
    </source>
</evidence>
<dbReference type="InterPro" id="IPR003918">
    <property type="entry name" value="NADH_UbQ_OxRdtase"/>
</dbReference>
<feature type="transmembrane region" description="Helical" evidence="8">
    <location>
        <begin position="141"/>
        <end position="160"/>
    </location>
</feature>
<feature type="transmembrane region" description="Helical" evidence="8">
    <location>
        <begin position="405"/>
        <end position="427"/>
    </location>
</feature>
<feature type="transmembrane region" description="Helical" evidence="8">
    <location>
        <begin position="922"/>
        <end position="945"/>
    </location>
</feature>
<feature type="transmembrane region" description="Helical" evidence="8">
    <location>
        <begin position="180"/>
        <end position="201"/>
    </location>
</feature>
<feature type="transmembrane region" description="Helical" evidence="8">
    <location>
        <begin position="805"/>
        <end position="824"/>
    </location>
</feature>
<evidence type="ECO:0000256" key="6">
    <source>
        <dbReference type="ARBA" id="ARBA00023136"/>
    </source>
</evidence>
<feature type="transmembrane region" description="Helical" evidence="8">
    <location>
        <begin position="752"/>
        <end position="770"/>
    </location>
</feature>
<dbReference type="GO" id="GO:0042773">
    <property type="term" value="P:ATP synthesis coupled electron transport"/>
    <property type="evidence" value="ECO:0007669"/>
    <property type="project" value="InterPro"/>
</dbReference>
<feature type="transmembrane region" description="Helical" evidence="8">
    <location>
        <begin position="651"/>
        <end position="679"/>
    </location>
</feature>
<feature type="transmembrane region" description="Helical" evidence="8">
    <location>
        <begin position="951"/>
        <end position="972"/>
    </location>
</feature>
<feature type="transmembrane region" description="Helical" evidence="8">
    <location>
        <begin position="1182"/>
        <end position="1204"/>
    </location>
</feature>